<protein>
    <recommendedName>
        <fullName evidence="6">WRKY domain-containing protein</fullName>
    </recommendedName>
</protein>
<dbReference type="SMART" id="SM00774">
    <property type="entry name" value="WRKY"/>
    <property type="match status" value="1"/>
</dbReference>
<dbReference type="SUPFAM" id="SSF118290">
    <property type="entry name" value="WRKY DNA-binding domain"/>
    <property type="match status" value="1"/>
</dbReference>
<accession>A0AAU9SQF9</accession>
<keyword evidence="2" id="KW-0805">Transcription regulation</keyword>
<keyword evidence="3" id="KW-0238">DNA-binding</keyword>
<name>A0AAU9SQF9_THLAR</name>
<evidence type="ECO:0000256" key="1">
    <source>
        <dbReference type="ARBA" id="ARBA00004123"/>
    </source>
</evidence>
<keyword evidence="5" id="KW-0539">Nucleus</keyword>
<dbReference type="Gene3D" id="2.20.25.80">
    <property type="entry name" value="WRKY domain"/>
    <property type="match status" value="1"/>
</dbReference>
<evidence type="ECO:0000256" key="3">
    <source>
        <dbReference type="ARBA" id="ARBA00023125"/>
    </source>
</evidence>
<evidence type="ECO:0000256" key="2">
    <source>
        <dbReference type="ARBA" id="ARBA00023015"/>
    </source>
</evidence>
<reference evidence="7 8" key="1">
    <citation type="submission" date="2022-03" db="EMBL/GenBank/DDBJ databases">
        <authorList>
            <person name="Nunn A."/>
            <person name="Chopra R."/>
            <person name="Nunn A."/>
            <person name="Contreras Garrido A."/>
        </authorList>
    </citation>
    <scope>NUCLEOTIDE SEQUENCE [LARGE SCALE GENOMIC DNA]</scope>
</reference>
<gene>
    <name evidence="7" type="ORF">TAV2_LOCUS15693</name>
</gene>
<keyword evidence="4" id="KW-0804">Transcription</keyword>
<dbReference type="AlphaFoldDB" id="A0AAU9SQF9"/>
<dbReference type="GO" id="GO:0003700">
    <property type="term" value="F:DNA-binding transcription factor activity"/>
    <property type="evidence" value="ECO:0007669"/>
    <property type="project" value="InterPro"/>
</dbReference>
<dbReference type="PROSITE" id="PS50811">
    <property type="entry name" value="WRKY"/>
    <property type="match status" value="1"/>
</dbReference>
<dbReference type="GO" id="GO:0005634">
    <property type="term" value="C:nucleus"/>
    <property type="evidence" value="ECO:0007669"/>
    <property type="project" value="UniProtKB-SubCell"/>
</dbReference>
<dbReference type="InterPro" id="IPR036576">
    <property type="entry name" value="WRKY_dom_sf"/>
</dbReference>
<dbReference type="InterPro" id="IPR003657">
    <property type="entry name" value="WRKY_dom"/>
</dbReference>
<comment type="subcellular location">
    <subcellularLocation>
        <location evidence="1">Nucleus</location>
    </subcellularLocation>
</comment>
<dbReference type="InterPro" id="IPR044810">
    <property type="entry name" value="WRKY_plant"/>
</dbReference>
<dbReference type="GO" id="GO:0043565">
    <property type="term" value="F:sequence-specific DNA binding"/>
    <property type="evidence" value="ECO:0007669"/>
    <property type="project" value="InterPro"/>
</dbReference>
<evidence type="ECO:0000259" key="6">
    <source>
        <dbReference type="PROSITE" id="PS50811"/>
    </source>
</evidence>
<proteinExistence type="predicted"/>
<sequence>MFPGVDKAVEALLRGQESANRLKTVLGQPRTSSVPTEPLFDTVLDSFSVALSLFTNFTSSNPQPHPVARKPSMKTSHGKDGLEHYYIDDSPDPHHNDGFCWRKYGQKKIKTSSHQRCYYRCGYAKERNCNATKRVQQIQESPSVYRTTYVGKHICQVDAFLQPQDDITNCSKMIRFDKLDQTMSESVMPQLVSVEHQAITMEDEGTDQIMNQGCDNNEGLVDDGQLWAYQVPPCSPGNFIFLEDISAFDYNPFHV</sequence>
<dbReference type="Proteomes" id="UP000836841">
    <property type="component" value="Chromosome 5"/>
</dbReference>
<evidence type="ECO:0000256" key="5">
    <source>
        <dbReference type="ARBA" id="ARBA00023242"/>
    </source>
</evidence>
<dbReference type="PANTHER" id="PTHR31282">
    <property type="entry name" value="WRKY TRANSCRIPTION FACTOR 21-RELATED"/>
    <property type="match status" value="1"/>
</dbReference>
<evidence type="ECO:0000313" key="7">
    <source>
        <dbReference type="EMBL" id="CAH2067966.1"/>
    </source>
</evidence>
<evidence type="ECO:0000256" key="4">
    <source>
        <dbReference type="ARBA" id="ARBA00023163"/>
    </source>
</evidence>
<feature type="domain" description="WRKY" evidence="6">
    <location>
        <begin position="90"/>
        <end position="158"/>
    </location>
</feature>
<dbReference type="Pfam" id="PF03106">
    <property type="entry name" value="WRKY"/>
    <property type="match status" value="1"/>
</dbReference>
<evidence type="ECO:0000313" key="8">
    <source>
        <dbReference type="Proteomes" id="UP000836841"/>
    </source>
</evidence>
<organism evidence="7 8">
    <name type="scientific">Thlaspi arvense</name>
    <name type="common">Field penny-cress</name>
    <dbReference type="NCBI Taxonomy" id="13288"/>
    <lineage>
        <taxon>Eukaryota</taxon>
        <taxon>Viridiplantae</taxon>
        <taxon>Streptophyta</taxon>
        <taxon>Embryophyta</taxon>
        <taxon>Tracheophyta</taxon>
        <taxon>Spermatophyta</taxon>
        <taxon>Magnoliopsida</taxon>
        <taxon>eudicotyledons</taxon>
        <taxon>Gunneridae</taxon>
        <taxon>Pentapetalae</taxon>
        <taxon>rosids</taxon>
        <taxon>malvids</taxon>
        <taxon>Brassicales</taxon>
        <taxon>Brassicaceae</taxon>
        <taxon>Thlaspideae</taxon>
        <taxon>Thlaspi</taxon>
    </lineage>
</organism>
<dbReference type="EMBL" id="OU466861">
    <property type="protein sequence ID" value="CAH2067966.1"/>
    <property type="molecule type" value="Genomic_DNA"/>
</dbReference>
<keyword evidence="8" id="KW-1185">Reference proteome</keyword>